<organism evidence="3 4">
    <name type="scientific">Deinococcus metalli</name>
    <dbReference type="NCBI Taxonomy" id="1141878"/>
    <lineage>
        <taxon>Bacteria</taxon>
        <taxon>Thermotogati</taxon>
        <taxon>Deinococcota</taxon>
        <taxon>Deinococci</taxon>
        <taxon>Deinococcales</taxon>
        <taxon>Deinococcaceae</taxon>
        <taxon>Deinococcus</taxon>
    </lineage>
</organism>
<reference evidence="4" key="1">
    <citation type="journal article" date="2019" name="Int. J. Syst. Evol. Microbiol.">
        <title>The Global Catalogue of Microorganisms (GCM) 10K type strain sequencing project: providing services to taxonomists for standard genome sequencing and annotation.</title>
        <authorList>
            <consortium name="The Broad Institute Genomics Platform"/>
            <consortium name="The Broad Institute Genome Sequencing Center for Infectious Disease"/>
            <person name="Wu L."/>
            <person name="Ma J."/>
        </authorList>
    </citation>
    <scope>NUCLEOTIDE SEQUENCE [LARGE SCALE GENOMIC DNA]</scope>
    <source>
        <strain evidence="4">CGMCC 1.18437</strain>
    </source>
</reference>
<keyword evidence="2" id="KW-1133">Transmembrane helix</keyword>
<name>A0ABQ3JGW4_9DEIO</name>
<keyword evidence="2" id="KW-0472">Membrane</keyword>
<comment type="caution">
    <text evidence="3">The sequence shown here is derived from an EMBL/GenBank/DDBJ whole genome shotgun (WGS) entry which is preliminary data.</text>
</comment>
<proteinExistence type="predicted"/>
<sequence length="140" mass="14704">MSGSLTRHPSAPGHATLGGMSSRPPGNPLKTLPQREVTPELRRRTARTFWLILLAFVTGIGMMVAALAWQGRGASDYARSVRDAVVAGKPSPNASYSVGCGSVKAGPLPRGVTSCEVRVDGGQVGVHLVFEGGREVILNR</sequence>
<feature type="region of interest" description="Disordered" evidence="1">
    <location>
        <begin position="1"/>
        <end position="39"/>
    </location>
</feature>
<evidence type="ECO:0000313" key="3">
    <source>
        <dbReference type="EMBL" id="GHF28691.1"/>
    </source>
</evidence>
<evidence type="ECO:0008006" key="5">
    <source>
        <dbReference type="Google" id="ProtNLM"/>
    </source>
</evidence>
<keyword evidence="2" id="KW-0812">Transmembrane</keyword>
<gene>
    <name evidence="3" type="ORF">GCM10017781_00810</name>
</gene>
<evidence type="ECO:0000256" key="2">
    <source>
        <dbReference type="SAM" id="Phobius"/>
    </source>
</evidence>
<feature type="transmembrane region" description="Helical" evidence="2">
    <location>
        <begin position="49"/>
        <end position="69"/>
    </location>
</feature>
<evidence type="ECO:0000256" key="1">
    <source>
        <dbReference type="SAM" id="MobiDB-lite"/>
    </source>
</evidence>
<dbReference type="Proteomes" id="UP000619376">
    <property type="component" value="Unassembled WGS sequence"/>
</dbReference>
<dbReference type="EMBL" id="BNAJ01000001">
    <property type="protein sequence ID" value="GHF28691.1"/>
    <property type="molecule type" value="Genomic_DNA"/>
</dbReference>
<keyword evidence="4" id="KW-1185">Reference proteome</keyword>
<accession>A0ABQ3JGW4</accession>
<protein>
    <recommendedName>
        <fullName evidence="5">DUF4333 domain-containing protein</fullName>
    </recommendedName>
</protein>
<evidence type="ECO:0000313" key="4">
    <source>
        <dbReference type="Proteomes" id="UP000619376"/>
    </source>
</evidence>